<organism evidence="1 2">
    <name type="scientific">Trifolium pratense</name>
    <name type="common">Red clover</name>
    <dbReference type="NCBI Taxonomy" id="57577"/>
    <lineage>
        <taxon>Eukaryota</taxon>
        <taxon>Viridiplantae</taxon>
        <taxon>Streptophyta</taxon>
        <taxon>Embryophyta</taxon>
        <taxon>Tracheophyta</taxon>
        <taxon>Spermatophyta</taxon>
        <taxon>Magnoliopsida</taxon>
        <taxon>eudicotyledons</taxon>
        <taxon>Gunneridae</taxon>
        <taxon>Pentapetalae</taxon>
        <taxon>rosids</taxon>
        <taxon>fabids</taxon>
        <taxon>Fabales</taxon>
        <taxon>Fabaceae</taxon>
        <taxon>Papilionoideae</taxon>
        <taxon>50 kb inversion clade</taxon>
        <taxon>NPAAA clade</taxon>
        <taxon>Hologalegina</taxon>
        <taxon>IRL clade</taxon>
        <taxon>Trifolieae</taxon>
        <taxon>Trifolium</taxon>
    </lineage>
</organism>
<dbReference type="EMBL" id="CASHSV030000409">
    <property type="protein sequence ID" value="CAJ2662987.1"/>
    <property type="molecule type" value="Genomic_DNA"/>
</dbReference>
<keyword evidence="2" id="KW-1185">Reference proteome</keyword>
<evidence type="ECO:0000313" key="2">
    <source>
        <dbReference type="Proteomes" id="UP001177021"/>
    </source>
</evidence>
<protein>
    <submittedName>
        <fullName evidence="1">Uncharacterized protein</fullName>
    </submittedName>
</protein>
<name>A0ACB0L6G4_TRIPR</name>
<gene>
    <name evidence="1" type="ORF">MILVUS5_LOCUS28498</name>
</gene>
<evidence type="ECO:0000313" key="1">
    <source>
        <dbReference type="EMBL" id="CAJ2662987.1"/>
    </source>
</evidence>
<dbReference type="Proteomes" id="UP001177021">
    <property type="component" value="Unassembled WGS sequence"/>
</dbReference>
<comment type="caution">
    <text evidence="1">The sequence shown here is derived from an EMBL/GenBank/DDBJ whole genome shotgun (WGS) entry which is preliminary data.</text>
</comment>
<accession>A0ACB0L6G4</accession>
<proteinExistence type="predicted"/>
<reference evidence="1" key="1">
    <citation type="submission" date="2023-10" db="EMBL/GenBank/DDBJ databases">
        <authorList>
            <person name="Rodriguez Cubillos JULIANA M."/>
            <person name="De Vega J."/>
        </authorList>
    </citation>
    <scope>NUCLEOTIDE SEQUENCE</scope>
</reference>
<sequence>MEEQMLRQKSKIEWLRLGDGNNKYFHASLKAKQKQCELRTLYRDDGTMVTTHEDVEQEVMNLYGTLMGKAETNLAGIDIVAMRDGPQITNDQREFLVAPVKEDEILRALKSIGDLKAPGLDGFGAKFFKAAWNIVKADVIAAIMEFFYDEKIYSAINSTLVTLIPKHSAAKTIKEYRPISCCTTIFKIISKILTVRLSRVIGNVVNHSQAAFVPGQHIHDHILLAYELIRGYSRKSGTPKCMLQLDLQKAYDTVDWHALKHILREIGLPNQFIKWIMLGVTSVSYKFNIHGRYTGFMKARRGLRQGDPISPLLFVVVMEYLHRTLQKLIQVPDFNFHSKCENLNIINLSFADDLLIFTRGDTKSVELVMAKIKDFSQSTGLHVNPSKCKIFYGGVEDSIKESIRQVTSFAEGALPFRYLGIPLTSKKLSIHHYMPLVDRIVERIRVWSARLLSHAGRLQLIASVTFVVANYWMQCLPLPKQVIQKINAICRSFLWSGGAAITRKSPVAWEHVCAPKTQGGLNLISLNEWNRANLTRLLWNINNKADSLWIRWIHSYYIKQDELMNMPVKQTCSWILKAILKQRESLLQIPGWINMTGKTIQKKVYLLLKEEYPVVYWRQTLFQNMARPRALFIFWLACHCRLSTKDRLHKFGLTVDVHCCFCHREETINHLFFGCDELKVIWQRVLRWLQIDHIPLEWNDELRWITRLSKGKGWRAQLLKSAAAETIYYLWNYRNDVCFGNRVHNTKIEEEIINTIVYRGWRSPKLREHIAQLLI</sequence>